<sequence length="110" mass="12375">MAAKELYLTHLWLQGLKERKEIRVVGRLDCQNRAAVVSVDTLNLDPAEVAFRLEAEFGILTRVGLHCAPRAHQTLKTYPQGTIRFSFGPNNTPEEIDQGLSALFQILQQT</sequence>
<dbReference type="AlphaFoldDB" id="A0A645E1Q4"/>
<dbReference type="EMBL" id="VSSQ01041954">
    <property type="protein sequence ID" value="MPM95465.1"/>
    <property type="molecule type" value="Genomic_DNA"/>
</dbReference>
<accession>A0A645E1Q4</accession>
<evidence type="ECO:0000313" key="2">
    <source>
        <dbReference type="EMBL" id="MPM95465.1"/>
    </source>
</evidence>
<dbReference type="Gene3D" id="3.90.1150.10">
    <property type="entry name" value="Aspartate Aminotransferase, domain 1"/>
    <property type="match status" value="1"/>
</dbReference>
<organism evidence="2">
    <name type="scientific">bioreactor metagenome</name>
    <dbReference type="NCBI Taxonomy" id="1076179"/>
    <lineage>
        <taxon>unclassified sequences</taxon>
        <taxon>metagenomes</taxon>
        <taxon>ecological metagenomes</taxon>
    </lineage>
</organism>
<dbReference type="PANTHER" id="PTHR43586:SF4">
    <property type="entry name" value="ISOPENICILLIN N EPIMERASE"/>
    <property type="match status" value="1"/>
</dbReference>
<dbReference type="PANTHER" id="PTHR43586">
    <property type="entry name" value="CYSTEINE DESULFURASE"/>
    <property type="match status" value="1"/>
</dbReference>
<feature type="domain" description="Aminotransferase class V" evidence="1">
    <location>
        <begin position="2"/>
        <end position="98"/>
    </location>
</feature>
<comment type="caution">
    <text evidence="2">The sequence shown here is derived from an EMBL/GenBank/DDBJ whole genome shotgun (WGS) entry which is preliminary data.</text>
</comment>
<protein>
    <recommendedName>
        <fullName evidence="1">Aminotransferase class V domain-containing protein</fullName>
    </recommendedName>
</protein>
<dbReference type="InterPro" id="IPR015422">
    <property type="entry name" value="PyrdxlP-dep_Trfase_small"/>
</dbReference>
<gene>
    <name evidence="2" type="ORF">SDC9_142619</name>
</gene>
<dbReference type="InterPro" id="IPR000192">
    <property type="entry name" value="Aminotrans_V_dom"/>
</dbReference>
<dbReference type="Pfam" id="PF00266">
    <property type="entry name" value="Aminotran_5"/>
    <property type="match status" value="1"/>
</dbReference>
<reference evidence="2" key="1">
    <citation type="submission" date="2019-08" db="EMBL/GenBank/DDBJ databases">
        <authorList>
            <person name="Kucharzyk K."/>
            <person name="Murdoch R.W."/>
            <person name="Higgins S."/>
            <person name="Loffler F."/>
        </authorList>
    </citation>
    <scope>NUCLEOTIDE SEQUENCE</scope>
</reference>
<dbReference type="InterPro" id="IPR015424">
    <property type="entry name" value="PyrdxlP-dep_Trfase"/>
</dbReference>
<dbReference type="SUPFAM" id="SSF53383">
    <property type="entry name" value="PLP-dependent transferases"/>
    <property type="match status" value="1"/>
</dbReference>
<name>A0A645E1Q4_9ZZZZ</name>
<evidence type="ECO:0000259" key="1">
    <source>
        <dbReference type="Pfam" id="PF00266"/>
    </source>
</evidence>
<proteinExistence type="predicted"/>